<dbReference type="Gene3D" id="3.40.50.12780">
    <property type="entry name" value="N-terminal domain of ligase-like"/>
    <property type="match status" value="1"/>
</dbReference>
<dbReference type="Proteomes" id="UP000325787">
    <property type="component" value="Chromosome"/>
</dbReference>
<comment type="cofactor">
    <cofactor evidence="1">
        <name>pantetheine 4'-phosphate</name>
        <dbReference type="ChEBI" id="CHEBI:47942"/>
    </cofactor>
</comment>
<evidence type="ECO:0000259" key="4">
    <source>
        <dbReference type="PROSITE" id="PS50075"/>
    </source>
</evidence>
<keyword evidence="3" id="KW-0597">Phosphoprotein</keyword>
<feature type="domain" description="Carrier" evidence="4">
    <location>
        <begin position="852"/>
        <end position="928"/>
    </location>
</feature>
<dbReference type="InterPro" id="IPR009081">
    <property type="entry name" value="PP-bd_ACP"/>
</dbReference>
<keyword evidence="2" id="KW-0596">Phosphopantetheine</keyword>
<dbReference type="GO" id="GO:0043041">
    <property type="term" value="P:amino acid activation for nonribosomal peptide biosynthetic process"/>
    <property type="evidence" value="ECO:0007669"/>
    <property type="project" value="TreeGrafter"/>
</dbReference>
<dbReference type="InterPro" id="IPR023213">
    <property type="entry name" value="CAT-like_dom_sf"/>
</dbReference>
<dbReference type="InterPro" id="IPR000873">
    <property type="entry name" value="AMP-dep_synth/lig_dom"/>
</dbReference>
<dbReference type="SUPFAM" id="SSF52777">
    <property type="entry name" value="CoA-dependent acyltransferases"/>
    <property type="match status" value="2"/>
</dbReference>
<dbReference type="Pfam" id="PF00550">
    <property type="entry name" value="PP-binding"/>
    <property type="match status" value="1"/>
</dbReference>
<dbReference type="AlphaFoldDB" id="A0A5Q0H679"/>
<dbReference type="SUPFAM" id="SSF47336">
    <property type="entry name" value="ACP-like"/>
    <property type="match status" value="1"/>
</dbReference>
<dbReference type="Gene3D" id="3.30.559.30">
    <property type="entry name" value="Nonribosomal peptide synthetase, condensation domain"/>
    <property type="match status" value="2"/>
</dbReference>
<reference evidence="6" key="1">
    <citation type="journal article" date="2021" name="Curr. Microbiol.">
        <title>Complete genome of nocamycin-producing strain Saccharothrix syringae NRRL B-16468 reveals the biosynthetic potential for secondary metabolites.</title>
        <authorList>
            <person name="Mo X."/>
            <person name="Yang S."/>
        </authorList>
    </citation>
    <scope>NUCLEOTIDE SEQUENCE [LARGE SCALE GENOMIC DNA]</scope>
    <source>
        <strain evidence="6">ATCC 51364 / DSM 43886 / JCM 6844 / KCTC 9398 / NBRC 14523 / NRRL B-16468 / INA 2240</strain>
    </source>
</reference>
<dbReference type="RefSeq" id="WP_033432061.1">
    <property type="nucleotide sequence ID" value="NZ_CP034550.1"/>
</dbReference>
<dbReference type="Gene3D" id="1.10.1200.10">
    <property type="entry name" value="ACP-like"/>
    <property type="match status" value="1"/>
</dbReference>
<dbReference type="PANTHER" id="PTHR45527">
    <property type="entry name" value="NONRIBOSOMAL PEPTIDE SYNTHETASE"/>
    <property type="match status" value="1"/>
</dbReference>
<dbReference type="GO" id="GO:0003824">
    <property type="term" value="F:catalytic activity"/>
    <property type="evidence" value="ECO:0007669"/>
    <property type="project" value="InterPro"/>
</dbReference>
<accession>A0A5Q0H679</accession>
<dbReference type="Pfam" id="PF00501">
    <property type="entry name" value="AMP-binding"/>
    <property type="match status" value="1"/>
</dbReference>
<sequence>MRYPLSFAQQQLWDRSRVAPGDPAAHLARAWWLEGVLDPVALQRAVDVVVTRHPVLRSTFDGAEQVVDDAGRVVVDHVVAGAPEAEAVVAELAARPFDPARGPLLRSCLVEVAPDRWLFALVAHRLVLDEAALGVLLDELSAAYRRDAASLPELWMDYGDFAVWQRERLRGAELARQVDHWREPLRGASFGLALPTGGAAGTVTAVLDPVSDVAVLTGYAVVLSRYARQSDVVVGVVVDGRVRAELEPVVGPFADVVPVRLSVGGTFAELLDRVREATEDALAHDELPLAKLAEELGFDADLTARFDPRPSVAATVDLPGAVVSGRLPLPPSVEADVDLGVGRDGTLALRYRADAAFADRLLCSLVTVLEHAARAPGTPVAELPLGEGPLPVGAPPVELDVVAALRESTATVTDRAGAVPVPEVCDRAARLARVLVERGVGPGTRVGVCVGRGVGLLTALLGVWWAGGATVALEPDLPLRRLEVVARTAGLGLVVADDEHAGLAGSIAGDVAVVVPDEAAEPREPVPVPADAVAYTAFTSTPDGPAGVDVTRGALANLLAVLRRDLGLSAGDRFAAVTTTSFDLVLPELLLPAVCGADLVVVAADEAREAGRLRSLLARDAVTALHATPETWRLLVSGGGVPEGVRLRLGTGLSRELADSLTAPGVAVWRLYGHPETAVWAAAGTDGLVPVDGNRVRVLDERSVPVPVGAVGEVHVSGVGVARGGFATGDLGRWREDGSLELLGRTDRRVVVRGARVDCGEVEAVLLAHRAVRGAAVVGVPRDGGTALVAYVVPDPDARAGTDLPALLRPHLSAVLPEPGVPALVVVLPELPPTRAGLPEPDWGAARADLVPPRGPVEEEMARIWAELLRTTEPIGVHDNLFALGAGSLTAIRFASRVADTYGVNLPVHLLVATPTIAAFAGIVSAELGQAPAEDPADDPADELGEMSDEELDDLLRAVLAARDRRRSTRGDG</sequence>
<dbReference type="InterPro" id="IPR001242">
    <property type="entry name" value="Condensation_dom"/>
</dbReference>
<dbReference type="GO" id="GO:0008610">
    <property type="term" value="P:lipid biosynthetic process"/>
    <property type="evidence" value="ECO:0007669"/>
    <property type="project" value="UniProtKB-ARBA"/>
</dbReference>
<organism evidence="5 6">
    <name type="scientific">Saccharothrix syringae</name>
    <name type="common">Nocardiopsis syringae</name>
    <dbReference type="NCBI Taxonomy" id="103733"/>
    <lineage>
        <taxon>Bacteria</taxon>
        <taxon>Bacillati</taxon>
        <taxon>Actinomycetota</taxon>
        <taxon>Actinomycetes</taxon>
        <taxon>Pseudonocardiales</taxon>
        <taxon>Pseudonocardiaceae</taxon>
        <taxon>Saccharothrix</taxon>
    </lineage>
</organism>
<dbReference type="Gene3D" id="3.30.300.30">
    <property type="match status" value="1"/>
</dbReference>
<dbReference type="GO" id="GO:0005737">
    <property type="term" value="C:cytoplasm"/>
    <property type="evidence" value="ECO:0007669"/>
    <property type="project" value="TreeGrafter"/>
</dbReference>
<dbReference type="PROSITE" id="PS50075">
    <property type="entry name" value="CARRIER"/>
    <property type="match status" value="1"/>
</dbReference>
<dbReference type="OrthoDB" id="3931141at2"/>
<evidence type="ECO:0000256" key="2">
    <source>
        <dbReference type="ARBA" id="ARBA00022450"/>
    </source>
</evidence>
<evidence type="ECO:0000313" key="5">
    <source>
        <dbReference type="EMBL" id="QFZ21222.1"/>
    </source>
</evidence>
<keyword evidence="6" id="KW-1185">Reference proteome</keyword>
<dbReference type="SMART" id="SM00823">
    <property type="entry name" value="PKS_PP"/>
    <property type="match status" value="1"/>
</dbReference>
<dbReference type="InterPro" id="IPR036736">
    <property type="entry name" value="ACP-like_sf"/>
</dbReference>
<evidence type="ECO:0000256" key="3">
    <source>
        <dbReference type="ARBA" id="ARBA00022553"/>
    </source>
</evidence>
<evidence type="ECO:0000313" key="6">
    <source>
        <dbReference type="Proteomes" id="UP000325787"/>
    </source>
</evidence>
<dbReference type="Pfam" id="PF00668">
    <property type="entry name" value="Condensation"/>
    <property type="match status" value="2"/>
</dbReference>
<dbReference type="EMBL" id="CP034550">
    <property type="protein sequence ID" value="QFZ21222.1"/>
    <property type="molecule type" value="Genomic_DNA"/>
</dbReference>
<dbReference type="Gene3D" id="3.30.559.10">
    <property type="entry name" value="Chloramphenicol acetyltransferase-like domain"/>
    <property type="match status" value="1"/>
</dbReference>
<dbReference type="InterPro" id="IPR020806">
    <property type="entry name" value="PKS_PP-bd"/>
</dbReference>
<dbReference type="InterPro" id="IPR045851">
    <property type="entry name" value="AMP-bd_C_sf"/>
</dbReference>
<gene>
    <name evidence="5" type="ORF">EKG83_30975</name>
</gene>
<dbReference type="GO" id="GO:0044550">
    <property type="term" value="P:secondary metabolite biosynthetic process"/>
    <property type="evidence" value="ECO:0007669"/>
    <property type="project" value="TreeGrafter"/>
</dbReference>
<protein>
    <recommendedName>
        <fullName evidence="4">Carrier domain-containing protein</fullName>
    </recommendedName>
</protein>
<dbReference type="Pfam" id="PF13193">
    <property type="entry name" value="AMP-binding_C"/>
    <property type="match status" value="1"/>
</dbReference>
<dbReference type="PANTHER" id="PTHR45527:SF1">
    <property type="entry name" value="FATTY ACID SYNTHASE"/>
    <property type="match status" value="1"/>
</dbReference>
<dbReference type="KEGG" id="ssyi:EKG83_30975"/>
<dbReference type="InterPro" id="IPR025110">
    <property type="entry name" value="AMP-bd_C"/>
</dbReference>
<dbReference type="SUPFAM" id="SSF56801">
    <property type="entry name" value="Acetyl-CoA synthetase-like"/>
    <property type="match status" value="1"/>
</dbReference>
<name>A0A5Q0H679_SACSY</name>
<dbReference type="GO" id="GO:0031177">
    <property type="term" value="F:phosphopantetheine binding"/>
    <property type="evidence" value="ECO:0007669"/>
    <property type="project" value="InterPro"/>
</dbReference>
<evidence type="ECO:0000256" key="1">
    <source>
        <dbReference type="ARBA" id="ARBA00001957"/>
    </source>
</evidence>
<dbReference type="InterPro" id="IPR042099">
    <property type="entry name" value="ANL_N_sf"/>
</dbReference>
<proteinExistence type="predicted"/>